<dbReference type="KEGG" id="vg:18503389"/>
<sequence length="113" mass="12613">MSRYLTCFPINSGIVGRSRTCKSTSRLRSESGEGLCVYQFHHYAPELSRTALTTQCMPTLDQNLFGPLGVDSNHRPFRRTQGDSGLLYQLSYLGDCDSHTPPVAHHRRDLGGL</sequence>
<evidence type="ECO:0000313" key="2">
    <source>
        <dbReference type="Proteomes" id="UP000018885"/>
    </source>
</evidence>
<dbReference type="GeneID" id="18503389"/>
<evidence type="ECO:0000313" key="1">
    <source>
        <dbReference type="EMBL" id="AHC93996.1"/>
    </source>
</evidence>
<keyword evidence="2" id="KW-1185">Reference proteome</keyword>
<organism evidence="1 2">
    <name type="scientific">Achromobacter phage JWAlpha</name>
    <dbReference type="NCBI Taxonomy" id="1416009"/>
    <lineage>
        <taxon>Viruses</taxon>
        <taxon>Duplodnaviria</taxon>
        <taxon>Heunggongvirae</taxon>
        <taxon>Uroviricota</taxon>
        <taxon>Caudoviricetes</taxon>
        <taxon>Schitoviridae</taxon>
        <taxon>Rothmandenesvirinae</taxon>
        <taxon>Jwalphavirus</taxon>
        <taxon>Jwalphavirus jwalpha</taxon>
    </lineage>
</organism>
<dbReference type="Proteomes" id="UP000018885">
    <property type="component" value="Segment"/>
</dbReference>
<dbReference type="RefSeq" id="YP_009004744.1">
    <property type="nucleotide sequence ID" value="NC_023556.1"/>
</dbReference>
<reference evidence="1 2" key="1">
    <citation type="journal article" date="2014" name="Virol. J.">
        <title>First genome sequences of Achromobacter phages reveal new members of the N4 family.</title>
        <authorList>
            <person name="Wittmann J."/>
            <person name="Dreiseikelmann B."/>
            <person name="Rohde M."/>
            <person name="Meier-Kolthoff J.P."/>
            <person name="Bunk B."/>
            <person name="Rohde C."/>
        </authorList>
    </citation>
    <scope>NUCLEOTIDE SEQUENCE [LARGE SCALE GENOMIC DNA]</scope>
    <source>
        <strain evidence="1">JWAlpha</strain>
    </source>
</reference>
<protein>
    <submittedName>
        <fullName evidence="1">Uncharacterized protein</fullName>
    </submittedName>
</protein>
<gene>
    <name evidence="1" type="ORF">JJJB_0043</name>
</gene>
<accession>V9VG12</accession>
<proteinExistence type="predicted"/>
<name>V9VG12_9CAUD</name>
<dbReference type="EMBL" id="KF787095">
    <property type="protein sequence ID" value="AHC93996.1"/>
    <property type="molecule type" value="Genomic_DNA"/>
</dbReference>